<dbReference type="SUPFAM" id="SSF48498">
    <property type="entry name" value="Tetracyclin repressor-like, C-terminal domain"/>
    <property type="match status" value="1"/>
</dbReference>
<comment type="caution">
    <text evidence="6">The sequence shown here is derived from an EMBL/GenBank/DDBJ whole genome shotgun (WGS) entry which is preliminary data.</text>
</comment>
<evidence type="ECO:0000313" key="7">
    <source>
        <dbReference type="Proteomes" id="UP000609874"/>
    </source>
</evidence>
<evidence type="ECO:0000256" key="2">
    <source>
        <dbReference type="ARBA" id="ARBA00023125"/>
    </source>
</evidence>
<dbReference type="Gene3D" id="1.10.357.10">
    <property type="entry name" value="Tetracycline Repressor, domain 2"/>
    <property type="match status" value="1"/>
</dbReference>
<dbReference type="Pfam" id="PF00440">
    <property type="entry name" value="TetR_N"/>
    <property type="match status" value="1"/>
</dbReference>
<dbReference type="PANTHER" id="PTHR30055">
    <property type="entry name" value="HTH-TYPE TRANSCRIPTIONAL REGULATOR RUTR"/>
    <property type="match status" value="1"/>
</dbReference>
<keyword evidence="3" id="KW-0804">Transcription</keyword>
<dbReference type="InterPro" id="IPR036271">
    <property type="entry name" value="Tet_transcr_reg_TetR-rel_C_sf"/>
</dbReference>
<name>A0ABR8UWM6_9MICC</name>
<dbReference type="InterPro" id="IPR001647">
    <property type="entry name" value="HTH_TetR"/>
</dbReference>
<keyword evidence="1" id="KW-0805">Transcription regulation</keyword>
<accession>A0ABR8UWM6</accession>
<dbReference type="InterPro" id="IPR025996">
    <property type="entry name" value="MT1864/Rv1816-like_C"/>
</dbReference>
<evidence type="ECO:0000313" key="6">
    <source>
        <dbReference type="EMBL" id="MBD7996496.1"/>
    </source>
</evidence>
<dbReference type="Proteomes" id="UP000609874">
    <property type="component" value="Unassembled WGS sequence"/>
</dbReference>
<dbReference type="RefSeq" id="WP_191808777.1">
    <property type="nucleotide sequence ID" value="NZ_JACSQD010000007.1"/>
</dbReference>
<protein>
    <submittedName>
        <fullName evidence="6">TetR/AcrR family transcriptional regulator</fullName>
    </submittedName>
</protein>
<dbReference type="PANTHER" id="PTHR30055:SF239">
    <property type="entry name" value="TRANSCRIPTIONAL REGULATORY PROTEIN"/>
    <property type="match status" value="1"/>
</dbReference>
<dbReference type="PROSITE" id="PS50977">
    <property type="entry name" value="HTH_TETR_2"/>
    <property type="match status" value="1"/>
</dbReference>
<evidence type="ECO:0000256" key="3">
    <source>
        <dbReference type="ARBA" id="ARBA00023163"/>
    </source>
</evidence>
<dbReference type="InterPro" id="IPR050109">
    <property type="entry name" value="HTH-type_TetR-like_transc_reg"/>
</dbReference>
<dbReference type="SUPFAM" id="SSF46689">
    <property type="entry name" value="Homeodomain-like"/>
    <property type="match status" value="1"/>
</dbReference>
<keyword evidence="7" id="KW-1185">Reference proteome</keyword>
<dbReference type="InterPro" id="IPR009057">
    <property type="entry name" value="Homeodomain-like_sf"/>
</dbReference>
<feature type="DNA-binding region" description="H-T-H motif" evidence="4">
    <location>
        <begin position="29"/>
        <end position="48"/>
    </location>
</feature>
<evidence type="ECO:0000259" key="5">
    <source>
        <dbReference type="PROSITE" id="PS50977"/>
    </source>
</evidence>
<keyword evidence="2 4" id="KW-0238">DNA-binding</keyword>
<dbReference type="Pfam" id="PF13305">
    <property type="entry name" value="TetR_C_33"/>
    <property type="match status" value="1"/>
</dbReference>
<evidence type="ECO:0000256" key="4">
    <source>
        <dbReference type="PROSITE-ProRule" id="PRU00335"/>
    </source>
</evidence>
<sequence length="173" mass="18509">MPTPQRTSLAEIVAAGREVLETGGPGRVTMQAVADRVGVRAPSLYKHVRDREALLTLIAAATLEDLRERLEAQDSLAGMAHAYRTFAHERPEGFRLLSTRSATAEDLARASEPVLAAARTAVGETDALEAARFMTAWLTGFLSMELAGAFRLGGDLDHAFAYGIERVSAALAS</sequence>
<gene>
    <name evidence="6" type="ORF">H9639_14440</name>
</gene>
<organism evidence="6 7">
    <name type="scientific">Arthrobacter gallicola</name>
    <dbReference type="NCBI Taxonomy" id="2762225"/>
    <lineage>
        <taxon>Bacteria</taxon>
        <taxon>Bacillati</taxon>
        <taxon>Actinomycetota</taxon>
        <taxon>Actinomycetes</taxon>
        <taxon>Micrococcales</taxon>
        <taxon>Micrococcaceae</taxon>
        <taxon>Arthrobacter</taxon>
    </lineage>
</organism>
<proteinExistence type="predicted"/>
<dbReference type="EMBL" id="JACSQD010000007">
    <property type="protein sequence ID" value="MBD7996496.1"/>
    <property type="molecule type" value="Genomic_DNA"/>
</dbReference>
<evidence type="ECO:0000256" key="1">
    <source>
        <dbReference type="ARBA" id="ARBA00023015"/>
    </source>
</evidence>
<dbReference type="Gene3D" id="1.10.10.60">
    <property type="entry name" value="Homeodomain-like"/>
    <property type="match status" value="1"/>
</dbReference>
<feature type="domain" description="HTH tetR-type" evidence="5">
    <location>
        <begin position="6"/>
        <end position="66"/>
    </location>
</feature>
<reference evidence="6 7" key="1">
    <citation type="submission" date="2020-08" db="EMBL/GenBank/DDBJ databases">
        <title>A Genomic Blueprint of the Chicken Gut Microbiome.</title>
        <authorList>
            <person name="Gilroy R."/>
            <person name="Ravi A."/>
            <person name="Getino M."/>
            <person name="Pursley I."/>
            <person name="Horton D.L."/>
            <person name="Alikhan N.-F."/>
            <person name="Baker D."/>
            <person name="Gharbi K."/>
            <person name="Hall N."/>
            <person name="Watson M."/>
            <person name="Adriaenssens E.M."/>
            <person name="Foster-Nyarko E."/>
            <person name="Jarju S."/>
            <person name="Secka A."/>
            <person name="Antonio M."/>
            <person name="Oren A."/>
            <person name="Chaudhuri R."/>
            <person name="La Ragione R.M."/>
            <person name="Hildebrand F."/>
            <person name="Pallen M.J."/>
        </authorList>
    </citation>
    <scope>NUCLEOTIDE SEQUENCE [LARGE SCALE GENOMIC DNA]</scope>
    <source>
        <strain evidence="6 7">Sa2CUA1</strain>
    </source>
</reference>